<comment type="caution">
    <text evidence="2">The sequence shown here is derived from an EMBL/GenBank/DDBJ whole genome shotgun (WGS) entry which is preliminary data.</text>
</comment>
<evidence type="ECO:0000313" key="3">
    <source>
        <dbReference type="Proteomes" id="UP000297729"/>
    </source>
</evidence>
<organism evidence="2 3">
    <name type="scientific">Duganella callida</name>
    <dbReference type="NCBI Taxonomy" id="2561932"/>
    <lineage>
        <taxon>Bacteria</taxon>
        <taxon>Pseudomonadati</taxon>
        <taxon>Pseudomonadota</taxon>
        <taxon>Betaproteobacteria</taxon>
        <taxon>Burkholderiales</taxon>
        <taxon>Oxalobacteraceae</taxon>
        <taxon>Telluria group</taxon>
        <taxon>Duganella</taxon>
    </lineage>
</organism>
<dbReference type="AlphaFoldDB" id="A0A4Y9S1M7"/>
<dbReference type="RefSeq" id="WP_135205004.1">
    <property type="nucleotide sequence ID" value="NZ_SPVG01000275.1"/>
</dbReference>
<evidence type="ECO:0000313" key="2">
    <source>
        <dbReference type="EMBL" id="TFW13438.1"/>
    </source>
</evidence>
<evidence type="ECO:0000256" key="1">
    <source>
        <dbReference type="SAM" id="MobiDB-lite"/>
    </source>
</evidence>
<sequence length="59" mass="7147">MSRESGPKRQHEYREFEHERRQTDREETDDAHAEPRPPRAPRSGTGFRRRNTTRRNRAS</sequence>
<name>A0A4Y9S1M7_9BURK</name>
<gene>
    <name evidence="2" type="ORF">E4L98_28950</name>
</gene>
<dbReference type="Proteomes" id="UP000297729">
    <property type="component" value="Unassembled WGS sequence"/>
</dbReference>
<accession>A0A4Y9S1M7</accession>
<feature type="region of interest" description="Disordered" evidence="1">
    <location>
        <begin position="1"/>
        <end position="59"/>
    </location>
</feature>
<protein>
    <submittedName>
        <fullName evidence="2">Uncharacterized protein</fullName>
    </submittedName>
</protein>
<feature type="compositionally biased region" description="Basic and acidic residues" evidence="1">
    <location>
        <begin position="1"/>
        <end position="37"/>
    </location>
</feature>
<dbReference type="EMBL" id="SPVG01000275">
    <property type="protein sequence ID" value="TFW13438.1"/>
    <property type="molecule type" value="Genomic_DNA"/>
</dbReference>
<feature type="compositionally biased region" description="Basic residues" evidence="1">
    <location>
        <begin position="47"/>
        <end position="59"/>
    </location>
</feature>
<keyword evidence="3" id="KW-1185">Reference proteome</keyword>
<reference evidence="2 3" key="1">
    <citation type="submission" date="2019-03" db="EMBL/GenBank/DDBJ databases">
        <title>Draft Genome Sequence of Duganella callidus sp. nov., a Novel Duganella Species Isolated from Cultivated Soil.</title>
        <authorList>
            <person name="Raths R."/>
            <person name="Peta V."/>
            <person name="Bucking H."/>
        </authorList>
    </citation>
    <scope>NUCLEOTIDE SEQUENCE [LARGE SCALE GENOMIC DNA]</scope>
    <source>
        <strain evidence="2 3">DN04</strain>
    </source>
</reference>
<proteinExistence type="predicted"/>